<evidence type="ECO:0000313" key="2">
    <source>
        <dbReference type="Proteomes" id="UP000053051"/>
    </source>
</evidence>
<proteinExistence type="predicted"/>
<dbReference type="EMBL" id="CAIY01000005">
    <property type="protein sequence ID" value="CCH66257.1"/>
    <property type="molecule type" value="Genomic_DNA"/>
</dbReference>
<dbReference type="Proteomes" id="UP000053051">
    <property type="component" value="Unassembled WGS sequence"/>
</dbReference>
<evidence type="ECO:0000313" key="1">
    <source>
        <dbReference type="EMBL" id="CCH66257.1"/>
    </source>
</evidence>
<reference evidence="1 2" key="1">
    <citation type="submission" date="2012-05" db="EMBL/GenBank/DDBJ databases">
        <authorList>
            <person name="Hilton J."/>
        </authorList>
    </citation>
    <scope>NUCLEOTIDE SEQUENCE [LARGE SCALE GENOMIC DNA]</scope>
    <source>
        <strain evidence="1 2">HH01</strain>
    </source>
</reference>
<dbReference type="Pfam" id="PF10989">
    <property type="entry name" value="DUF2808"/>
    <property type="match status" value="1"/>
</dbReference>
<protein>
    <recommendedName>
        <fullName evidence="3">DUF2808 domain-containing protein</fullName>
    </recommendedName>
</protein>
<reference evidence="2" key="2">
    <citation type="submission" date="2016-01" db="EMBL/GenBank/DDBJ databases">
        <title>Diatom-associated endosymboitic cyanobacterium lacks core nitrogen metabolism enzymes.</title>
        <authorList>
            <person name="Hilton J.A."/>
            <person name="Foster R.A."/>
            <person name="Tripp H.J."/>
            <person name="Carter B.J."/>
            <person name="Zehr J.P."/>
            <person name="Villareal T.A."/>
        </authorList>
    </citation>
    <scope>NUCLEOTIDE SEQUENCE [LARGE SCALE GENOMIC DNA]</scope>
    <source>
        <strain evidence="2">HH01</strain>
    </source>
</reference>
<keyword evidence="2" id="KW-1185">Reference proteome</keyword>
<accession>M1WXC9</accession>
<dbReference type="RefSeq" id="WP_008231518.1">
    <property type="nucleotide sequence ID" value="NZ_CAIY01000005.1"/>
</dbReference>
<sequence length="169" mass="19466">MRHLLTTLAVTTCLFTIPPTITLANGAGVILFGGITKDNQLSYRLDFDGQRNGWDRYRLRIPRSKMKADVVKFIITYPRYYKGKFEPKKIEVRVKEEKVSLLKVDWNKKDHAIYIHPKEPIPSGNSVELVFSDVQNPSFGGMFNFNCMIFIPSDAIQPHYLGTWQIDIN</sequence>
<organism evidence="1 2">
    <name type="scientific">Richelia intracellularis HH01</name>
    <dbReference type="NCBI Taxonomy" id="1165094"/>
    <lineage>
        <taxon>Bacteria</taxon>
        <taxon>Bacillati</taxon>
        <taxon>Cyanobacteriota</taxon>
        <taxon>Cyanophyceae</taxon>
        <taxon>Nostocales</taxon>
        <taxon>Nostocaceae</taxon>
        <taxon>Richelia</taxon>
    </lineage>
</organism>
<evidence type="ECO:0008006" key="3">
    <source>
        <dbReference type="Google" id="ProtNLM"/>
    </source>
</evidence>
<dbReference type="STRING" id="1165094.RINTHH_1020"/>
<comment type="caution">
    <text evidence="1">The sequence shown here is derived from an EMBL/GenBank/DDBJ whole genome shotgun (WGS) entry which is preliminary data.</text>
</comment>
<dbReference type="OrthoDB" id="464559at2"/>
<name>M1WXC9_9NOST</name>
<gene>
    <name evidence="1" type="ORF">RINTHH_1020</name>
</gene>
<dbReference type="AlphaFoldDB" id="M1WXC9"/>
<dbReference type="InterPro" id="IPR021256">
    <property type="entry name" value="DUF2808"/>
</dbReference>